<dbReference type="EMBL" id="JALJOT010000006">
    <property type="protein sequence ID" value="KAK9909847.1"/>
    <property type="molecule type" value="Genomic_DNA"/>
</dbReference>
<evidence type="ECO:0000256" key="2">
    <source>
        <dbReference type="RuleBase" id="RU003457"/>
    </source>
</evidence>
<evidence type="ECO:0000256" key="1">
    <source>
        <dbReference type="ARBA" id="ARBA00008416"/>
    </source>
</evidence>
<protein>
    <recommendedName>
        <fullName evidence="7">RmlC-like cupin</fullName>
    </recommendedName>
</protein>
<dbReference type="InterPro" id="IPR012093">
    <property type="entry name" value="Pirin"/>
</dbReference>
<dbReference type="InterPro" id="IPR014710">
    <property type="entry name" value="RmlC-like_jellyroll"/>
</dbReference>
<sequence>MSTAALPRSVRKIPAAQLHVSKPTWWLESRFHFSFADYYNPQNNNFGALRVLNDDLVKGEAGFGTHGHRDAEIFSYIVDGELTHADSMGNKESLPRGAVQYLSAGSGIRHSEMNDGEETTRFLQVWITPDQRGHKPQYGSREHRPEDRHNRLLHLLGGTGTPPAWKNVNSCGQPIILHQDVNVYVSENDAAVAHDIELGEGRQAYLVAIEGSLDVNGTSLEQRDAAELLSGSQSTQVTLKSGSQGCHFMLIEMAAS</sequence>
<gene>
    <name evidence="5" type="ORF">WJX75_008338</name>
</gene>
<dbReference type="InterPro" id="IPR003829">
    <property type="entry name" value="Pirin_N_dom"/>
</dbReference>
<comment type="caution">
    <text evidence="5">The sequence shown here is derived from an EMBL/GenBank/DDBJ whole genome shotgun (WGS) entry which is preliminary data.</text>
</comment>
<name>A0ABR2YSQ1_9CHLO</name>
<evidence type="ECO:0008006" key="7">
    <source>
        <dbReference type="Google" id="ProtNLM"/>
    </source>
</evidence>
<dbReference type="InterPro" id="IPR041602">
    <property type="entry name" value="Quercetinase_C"/>
</dbReference>
<dbReference type="Gene3D" id="2.60.120.10">
    <property type="entry name" value="Jelly Rolls"/>
    <property type="match status" value="2"/>
</dbReference>
<dbReference type="Proteomes" id="UP001491310">
    <property type="component" value="Unassembled WGS sequence"/>
</dbReference>
<evidence type="ECO:0000259" key="3">
    <source>
        <dbReference type="Pfam" id="PF02678"/>
    </source>
</evidence>
<feature type="domain" description="Quercetin 2,3-dioxygenase C-terminal cupin" evidence="4">
    <location>
        <begin position="174"/>
        <end position="253"/>
    </location>
</feature>
<dbReference type="Pfam" id="PF17954">
    <property type="entry name" value="Pirin_C_2"/>
    <property type="match status" value="1"/>
</dbReference>
<organism evidence="5 6">
    <name type="scientific">Coccomyxa subellipsoidea</name>
    <dbReference type="NCBI Taxonomy" id="248742"/>
    <lineage>
        <taxon>Eukaryota</taxon>
        <taxon>Viridiplantae</taxon>
        <taxon>Chlorophyta</taxon>
        <taxon>core chlorophytes</taxon>
        <taxon>Trebouxiophyceae</taxon>
        <taxon>Trebouxiophyceae incertae sedis</taxon>
        <taxon>Coccomyxaceae</taxon>
        <taxon>Coccomyxa</taxon>
    </lineage>
</organism>
<dbReference type="CDD" id="cd02910">
    <property type="entry name" value="cupin_Yhhw_N"/>
    <property type="match status" value="1"/>
</dbReference>
<evidence type="ECO:0000259" key="4">
    <source>
        <dbReference type="Pfam" id="PF17954"/>
    </source>
</evidence>
<dbReference type="Pfam" id="PF02678">
    <property type="entry name" value="Pirin"/>
    <property type="match status" value="1"/>
</dbReference>
<dbReference type="SUPFAM" id="SSF51182">
    <property type="entry name" value="RmlC-like cupins"/>
    <property type="match status" value="1"/>
</dbReference>
<evidence type="ECO:0000313" key="6">
    <source>
        <dbReference type="Proteomes" id="UP001491310"/>
    </source>
</evidence>
<proteinExistence type="inferred from homology"/>
<dbReference type="PANTHER" id="PTHR43212">
    <property type="entry name" value="QUERCETIN 2,3-DIOXYGENASE"/>
    <property type="match status" value="1"/>
</dbReference>
<dbReference type="PANTHER" id="PTHR43212:SF3">
    <property type="entry name" value="QUERCETIN 2,3-DIOXYGENASE"/>
    <property type="match status" value="1"/>
</dbReference>
<dbReference type="PIRSF" id="PIRSF006232">
    <property type="entry name" value="Pirin"/>
    <property type="match status" value="1"/>
</dbReference>
<dbReference type="InterPro" id="IPR011051">
    <property type="entry name" value="RmlC_Cupin_sf"/>
</dbReference>
<accession>A0ABR2YSQ1</accession>
<feature type="domain" description="Pirin N-terminal" evidence="3">
    <location>
        <begin position="24"/>
        <end position="127"/>
    </location>
</feature>
<comment type="similarity">
    <text evidence="1 2">Belongs to the pirin family.</text>
</comment>
<keyword evidence="6" id="KW-1185">Reference proteome</keyword>
<evidence type="ECO:0000313" key="5">
    <source>
        <dbReference type="EMBL" id="KAK9909847.1"/>
    </source>
</evidence>
<reference evidence="5 6" key="1">
    <citation type="journal article" date="2024" name="Nat. Commun.">
        <title>Phylogenomics reveals the evolutionary origins of lichenization in chlorophyte algae.</title>
        <authorList>
            <person name="Puginier C."/>
            <person name="Libourel C."/>
            <person name="Otte J."/>
            <person name="Skaloud P."/>
            <person name="Haon M."/>
            <person name="Grisel S."/>
            <person name="Petersen M."/>
            <person name="Berrin J.G."/>
            <person name="Delaux P.M."/>
            <person name="Dal Grande F."/>
            <person name="Keller J."/>
        </authorList>
    </citation>
    <scope>NUCLEOTIDE SEQUENCE [LARGE SCALE GENOMIC DNA]</scope>
    <source>
        <strain evidence="5 6">SAG 216-7</strain>
    </source>
</reference>